<dbReference type="InterPro" id="IPR016181">
    <property type="entry name" value="Acyl_CoA_acyltransferase"/>
</dbReference>
<gene>
    <name evidence="2" type="ORF">ATN88_09595</name>
</gene>
<feature type="domain" description="N-acetyltransferase" evidence="1">
    <location>
        <begin position="8"/>
        <end position="139"/>
    </location>
</feature>
<dbReference type="EMBL" id="LNTY01000025">
    <property type="protein sequence ID" value="KXF82381.1"/>
    <property type="molecule type" value="Genomic_DNA"/>
</dbReference>
<dbReference type="AlphaFoldDB" id="A0A135IA97"/>
<dbReference type="STRING" id="294935.ATN88_09595"/>
<evidence type="ECO:0000313" key="2">
    <source>
        <dbReference type="EMBL" id="KXF82381.1"/>
    </source>
</evidence>
<accession>A0A135IA97</accession>
<dbReference type="RefSeq" id="WP_067413841.1">
    <property type="nucleotide sequence ID" value="NZ_LNTY01000025.1"/>
</dbReference>
<comment type="caution">
    <text evidence="2">The sequence shown here is derived from an EMBL/GenBank/DDBJ whole genome shotgun (WGS) entry which is preliminary data.</text>
</comment>
<evidence type="ECO:0000259" key="1">
    <source>
        <dbReference type="PROSITE" id="PS51186"/>
    </source>
</evidence>
<reference evidence="2 3" key="1">
    <citation type="submission" date="2015-11" db="EMBL/GenBank/DDBJ databases">
        <title>Genomic Taxonomy of the Vibrionaceae.</title>
        <authorList>
            <person name="Gomez-Gil B."/>
            <person name="Enciso-Ibarra J."/>
        </authorList>
    </citation>
    <scope>NUCLEOTIDE SEQUENCE [LARGE SCALE GENOMIC DNA]</scope>
    <source>
        <strain evidence="2 3">CAIM 912</strain>
    </source>
</reference>
<dbReference type="InterPro" id="IPR000182">
    <property type="entry name" value="GNAT_dom"/>
</dbReference>
<keyword evidence="3" id="KW-1185">Reference proteome</keyword>
<dbReference type="SUPFAM" id="SSF55729">
    <property type="entry name" value="Acyl-CoA N-acyltransferases (Nat)"/>
    <property type="match status" value="1"/>
</dbReference>
<dbReference type="CDD" id="cd04301">
    <property type="entry name" value="NAT_SF"/>
    <property type="match status" value="1"/>
</dbReference>
<name>A0A135IA97_9GAMM</name>
<proteinExistence type="predicted"/>
<keyword evidence="2" id="KW-0808">Transferase</keyword>
<dbReference type="GO" id="GO:0016747">
    <property type="term" value="F:acyltransferase activity, transferring groups other than amino-acyl groups"/>
    <property type="evidence" value="ECO:0007669"/>
    <property type="project" value="InterPro"/>
</dbReference>
<evidence type="ECO:0000313" key="3">
    <source>
        <dbReference type="Proteomes" id="UP000070529"/>
    </source>
</evidence>
<organism evidence="2 3">
    <name type="scientific">Enterovibrio coralii</name>
    <dbReference type="NCBI Taxonomy" id="294935"/>
    <lineage>
        <taxon>Bacteria</taxon>
        <taxon>Pseudomonadati</taxon>
        <taxon>Pseudomonadota</taxon>
        <taxon>Gammaproteobacteria</taxon>
        <taxon>Vibrionales</taxon>
        <taxon>Vibrionaceae</taxon>
        <taxon>Enterovibrio</taxon>
    </lineage>
</organism>
<dbReference type="Gene3D" id="3.40.630.30">
    <property type="match status" value="1"/>
</dbReference>
<dbReference type="PROSITE" id="PS51186">
    <property type="entry name" value="GNAT"/>
    <property type="match status" value="1"/>
</dbReference>
<dbReference type="Proteomes" id="UP000070529">
    <property type="component" value="Unassembled WGS sequence"/>
</dbReference>
<dbReference type="Pfam" id="PF00583">
    <property type="entry name" value="Acetyltransf_1"/>
    <property type="match status" value="1"/>
</dbReference>
<sequence length="139" mass="15861">MVSFQPSTDLSTSAVLTFENMRPYYAHYGVDWQQATIYEQISGLDNWDILIQGEVVGAIRMAMENGDGYLRDLQVNAAFQNRGVGAKALDEAARIAKERGAAHLKLRVFKISPAFHLYTREGFTLVKEDDRFYYMKKEL</sequence>
<protein>
    <submittedName>
        <fullName evidence="2">GCN5 family acetyltransferase</fullName>
    </submittedName>
</protein>